<dbReference type="EMBL" id="RZGZ01000005">
    <property type="protein sequence ID" value="RUQ97653.1"/>
    <property type="molecule type" value="Genomic_DNA"/>
</dbReference>
<accession>A0A3S0XX71</accession>
<evidence type="ECO:0000256" key="1">
    <source>
        <dbReference type="SAM" id="Phobius"/>
    </source>
</evidence>
<keyword evidence="1" id="KW-1133">Transmembrane helix</keyword>
<gene>
    <name evidence="2" type="ORF">ELQ94_15995</name>
</gene>
<dbReference type="RefSeq" id="WP_127051363.1">
    <property type="nucleotide sequence ID" value="NZ_RZGZ01000005.1"/>
</dbReference>
<keyword evidence="3" id="KW-1185">Reference proteome</keyword>
<proteinExistence type="predicted"/>
<reference evidence="2 3" key="1">
    <citation type="submission" date="2018-12" db="EMBL/GenBank/DDBJ databases">
        <authorList>
            <person name="Li F."/>
        </authorList>
    </citation>
    <scope>NUCLEOTIDE SEQUENCE [LARGE SCALE GENOMIC DNA]</scope>
    <source>
        <strain evidence="2 3">EGI 6500705</strain>
    </source>
</reference>
<keyword evidence="1" id="KW-0472">Membrane</keyword>
<evidence type="ECO:0000313" key="3">
    <source>
        <dbReference type="Proteomes" id="UP000274909"/>
    </source>
</evidence>
<name>A0A3S0XX71_9MICO</name>
<feature type="transmembrane region" description="Helical" evidence="1">
    <location>
        <begin position="12"/>
        <end position="39"/>
    </location>
</feature>
<dbReference type="OrthoDB" id="5118919at2"/>
<dbReference type="AlphaFoldDB" id="A0A3S0XX71"/>
<comment type="caution">
    <text evidence="2">The sequence shown here is derived from an EMBL/GenBank/DDBJ whole genome shotgun (WGS) entry which is preliminary data.</text>
</comment>
<evidence type="ECO:0008006" key="4">
    <source>
        <dbReference type="Google" id="ProtNLM"/>
    </source>
</evidence>
<evidence type="ECO:0000313" key="2">
    <source>
        <dbReference type="EMBL" id="RUQ97653.1"/>
    </source>
</evidence>
<organism evidence="2 3">
    <name type="scientific">Labedella endophytica</name>
    <dbReference type="NCBI Taxonomy" id="1523160"/>
    <lineage>
        <taxon>Bacteria</taxon>
        <taxon>Bacillati</taxon>
        <taxon>Actinomycetota</taxon>
        <taxon>Actinomycetes</taxon>
        <taxon>Micrococcales</taxon>
        <taxon>Microbacteriaceae</taxon>
        <taxon>Labedella</taxon>
    </lineage>
</organism>
<sequence>MTDEGSASLEFIIAGLVLLVPIVYLVVVLFQIQAAVLAAEGGARQAARLFVEAPDARTGTERVSTAVEFALADQGIDDSRVDVTITCADGGPADCLDPGDLVTIIVRLDAALPLAPPVLGLDERTAVPIEASAVNAVSEFHVGEP</sequence>
<dbReference type="Proteomes" id="UP000274909">
    <property type="component" value="Unassembled WGS sequence"/>
</dbReference>
<keyword evidence="1" id="KW-0812">Transmembrane</keyword>
<protein>
    <recommendedName>
        <fullName evidence="4">Pilus assembly protein</fullName>
    </recommendedName>
</protein>